<dbReference type="GO" id="GO:0005524">
    <property type="term" value="F:ATP binding"/>
    <property type="evidence" value="ECO:0007669"/>
    <property type="project" value="UniProtKB-KW"/>
</dbReference>
<keyword evidence="3" id="KW-0406">Ion transport</keyword>
<dbReference type="EMBL" id="VSRR010009421">
    <property type="protein sequence ID" value="MPC50312.1"/>
    <property type="molecule type" value="Genomic_DNA"/>
</dbReference>
<evidence type="ECO:0000256" key="2">
    <source>
        <dbReference type="ARBA" id="ARBA00022448"/>
    </source>
</evidence>
<evidence type="ECO:0000256" key="3">
    <source>
        <dbReference type="ARBA" id="ARBA00023065"/>
    </source>
</evidence>
<evidence type="ECO:0000256" key="1">
    <source>
        <dbReference type="ARBA" id="ARBA00007577"/>
    </source>
</evidence>
<dbReference type="InterPro" id="IPR027417">
    <property type="entry name" value="P-loop_NTPase"/>
</dbReference>
<proteinExistence type="inferred from homology"/>
<keyword evidence="5" id="KW-1185">Reference proteome</keyword>
<dbReference type="SUPFAM" id="SSF52540">
    <property type="entry name" value="P-loop containing nucleoside triphosphate hydrolases"/>
    <property type="match status" value="1"/>
</dbReference>
<dbReference type="Gene3D" id="3.40.50.300">
    <property type="entry name" value="P-loop containing nucleotide triphosphate hydrolases"/>
    <property type="match status" value="1"/>
</dbReference>
<dbReference type="OrthoDB" id="6500128at2759"/>
<evidence type="ECO:0000313" key="4">
    <source>
        <dbReference type="EMBL" id="MPC50312.1"/>
    </source>
</evidence>
<evidence type="ECO:0000313" key="5">
    <source>
        <dbReference type="Proteomes" id="UP000324222"/>
    </source>
</evidence>
<dbReference type="GO" id="GO:0006811">
    <property type="term" value="P:monoatomic ion transport"/>
    <property type="evidence" value="ECO:0007669"/>
    <property type="project" value="UniProtKB-KW"/>
</dbReference>
<dbReference type="PANTHER" id="PTHR43394">
    <property type="entry name" value="ATP-DEPENDENT PERMEASE MDL1, MITOCHONDRIAL"/>
    <property type="match status" value="1"/>
</dbReference>
<accession>A0A5B7FUS6</accession>
<dbReference type="GO" id="GO:0015421">
    <property type="term" value="F:ABC-type oligopeptide transporter activity"/>
    <property type="evidence" value="ECO:0007669"/>
    <property type="project" value="TreeGrafter"/>
</dbReference>
<protein>
    <submittedName>
        <fullName evidence="4">ATP-binding cassette sub-family B member 8, mitochondrial</fullName>
    </submittedName>
</protein>
<dbReference type="InterPro" id="IPR039421">
    <property type="entry name" value="Type_1_exporter"/>
</dbReference>
<sequence length="98" mass="10705">MHIGAVFSSQKQQMISALDAESEAVVQAALESCLEGRTVLVIAHRLSTIQKADLIAVMSHGKLAETGKHETLKKAGGIYAELIRQQQREEKASKTWGF</sequence>
<reference evidence="4 5" key="1">
    <citation type="submission" date="2019-05" db="EMBL/GenBank/DDBJ databases">
        <title>Another draft genome of Portunus trituberculatus and its Hox gene families provides insights of decapod evolution.</title>
        <authorList>
            <person name="Jeong J.-H."/>
            <person name="Song I."/>
            <person name="Kim S."/>
            <person name="Choi T."/>
            <person name="Kim D."/>
            <person name="Ryu S."/>
            <person name="Kim W."/>
        </authorList>
    </citation>
    <scope>NUCLEOTIDE SEQUENCE [LARGE SCALE GENOMIC DNA]</scope>
    <source>
        <tissue evidence="4">Muscle</tissue>
    </source>
</reference>
<organism evidence="4 5">
    <name type="scientific">Portunus trituberculatus</name>
    <name type="common">Swimming crab</name>
    <name type="synonym">Neptunus trituberculatus</name>
    <dbReference type="NCBI Taxonomy" id="210409"/>
    <lineage>
        <taxon>Eukaryota</taxon>
        <taxon>Metazoa</taxon>
        <taxon>Ecdysozoa</taxon>
        <taxon>Arthropoda</taxon>
        <taxon>Crustacea</taxon>
        <taxon>Multicrustacea</taxon>
        <taxon>Malacostraca</taxon>
        <taxon>Eumalacostraca</taxon>
        <taxon>Eucarida</taxon>
        <taxon>Decapoda</taxon>
        <taxon>Pleocyemata</taxon>
        <taxon>Brachyura</taxon>
        <taxon>Eubrachyura</taxon>
        <taxon>Portunoidea</taxon>
        <taxon>Portunidae</taxon>
        <taxon>Portuninae</taxon>
        <taxon>Portunus</taxon>
    </lineage>
</organism>
<dbReference type="AlphaFoldDB" id="A0A5B7FUS6"/>
<dbReference type="GO" id="GO:0005743">
    <property type="term" value="C:mitochondrial inner membrane"/>
    <property type="evidence" value="ECO:0007669"/>
    <property type="project" value="TreeGrafter"/>
</dbReference>
<keyword evidence="4" id="KW-0067">ATP-binding</keyword>
<gene>
    <name evidence="4" type="primary">abcb8_2</name>
    <name evidence="4" type="ORF">E2C01_044137</name>
</gene>
<dbReference type="GO" id="GO:0090374">
    <property type="term" value="P:oligopeptide export from mitochondrion"/>
    <property type="evidence" value="ECO:0007669"/>
    <property type="project" value="TreeGrafter"/>
</dbReference>
<keyword evidence="2" id="KW-0813">Transport</keyword>
<dbReference type="PANTHER" id="PTHR43394:SF17">
    <property type="entry name" value="MITOCHONDRIAL POTASSIUM CHANNEL ATP-BINDING SUBUNIT"/>
    <property type="match status" value="1"/>
</dbReference>
<name>A0A5B7FUS6_PORTR</name>
<keyword evidence="4" id="KW-0547">Nucleotide-binding</keyword>
<comment type="similarity">
    <text evidence="1">Belongs to the ABC transporter superfamily. ABCB family. Multidrug resistance exporter (TC 3.A.1.201) subfamily.</text>
</comment>
<comment type="caution">
    <text evidence="4">The sequence shown here is derived from an EMBL/GenBank/DDBJ whole genome shotgun (WGS) entry which is preliminary data.</text>
</comment>
<dbReference type="Proteomes" id="UP000324222">
    <property type="component" value="Unassembled WGS sequence"/>
</dbReference>